<organism evidence="2 3">
    <name type="scientific">Denitratisoma oestradiolicum</name>
    <dbReference type="NCBI Taxonomy" id="311182"/>
    <lineage>
        <taxon>Bacteria</taxon>
        <taxon>Pseudomonadati</taxon>
        <taxon>Pseudomonadota</taxon>
        <taxon>Betaproteobacteria</taxon>
        <taxon>Nitrosomonadales</taxon>
        <taxon>Sterolibacteriaceae</taxon>
        <taxon>Denitratisoma</taxon>
    </lineage>
</organism>
<dbReference type="Proteomes" id="UP000515733">
    <property type="component" value="Chromosome"/>
</dbReference>
<dbReference type="AlphaFoldDB" id="A0A6S6Y145"/>
<keyword evidence="3" id="KW-1185">Reference proteome</keyword>
<proteinExistence type="predicted"/>
<dbReference type="EMBL" id="LR778301">
    <property type="protein sequence ID" value="CAB1370215.1"/>
    <property type="molecule type" value="Genomic_DNA"/>
</dbReference>
<evidence type="ECO:0000313" key="2">
    <source>
        <dbReference type="EMBL" id="CAB1370215.1"/>
    </source>
</evidence>
<protein>
    <recommendedName>
        <fullName evidence="4">Transposase</fullName>
    </recommendedName>
</protein>
<sequence length="150" mass="16795">MCQRWGNSPFAAHIGHTCRVSGRPHLTRLIRLLIQRLLDHLTHLDLQIAELEQAILREHRENEACQRLAAIPSIGPITATALVANLPSCRQRVADSMGRHERPFHPGNRYVHGGRWRNDGRCPGVFLQGNEGFANRRAKVGGLHGEALIL</sequence>
<accession>A0A6S6Y145</accession>
<evidence type="ECO:0000313" key="3">
    <source>
        <dbReference type="Proteomes" id="UP000515733"/>
    </source>
</evidence>
<dbReference type="KEGG" id="doe:DENOEST_3061"/>
<evidence type="ECO:0000256" key="1">
    <source>
        <dbReference type="SAM" id="Coils"/>
    </source>
</evidence>
<reference evidence="2 3" key="1">
    <citation type="submission" date="2020-03" db="EMBL/GenBank/DDBJ databases">
        <authorList>
            <consortium name="Genoscope - CEA"/>
            <person name="William W."/>
        </authorList>
    </citation>
    <scope>NUCLEOTIDE SEQUENCE [LARGE SCALE GENOMIC DNA]</scope>
    <source>
        <strain evidence="3">DSM 16959</strain>
    </source>
</reference>
<gene>
    <name evidence="2" type="ORF">DENOEST_3061</name>
</gene>
<keyword evidence="1" id="KW-0175">Coiled coil</keyword>
<feature type="coiled-coil region" evidence="1">
    <location>
        <begin position="34"/>
        <end position="68"/>
    </location>
</feature>
<name>A0A6S6Y145_9PROT</name>
<evidence type="ECO:0008006" key="4">
    <source>
        <dbReference type="Google" id="ProtNLM"/>
    </source>
</evidence>